<dbReference type="EC" id="6.-.-.-" evidence="2"/>
<evidence type="ECO:0000256" key="2">
    <source>
        <dbReference type="HAMAP-Rule" id="MF_01867"/>
    </source>
</evidence>
<keyword evidence="1 2" id="KW-0436">Ligase</keyword>
<dbReference type="HAMAP" id="MF_01867">
    <property type="entry name" value="BshC"/>
    <property type="match status" value="1"/>
</dbReference>
<keyword evidence="6" id="KW-1185">Reference proteome</keyword>
<proteinExistence type="inferred from homology"/>
<dbReference type="InterPro" id="IPR055399">
    <property type="entry name" value="CC_BshC"/>
</dbReference>
<dbReference type="Proteomes" id="UP000665043">
    <property type="component" value="Chromosome"/>
</dbReference>
<feature type="domain" description="Bacillithiol biosynthesis BshC N-terminal Rossmann-like" evidence="3">
    <location>
        <begin position="1"/>
        <end position="382"/>
    </location>
</feature>
<evidence type="ECO:0000259" key="3">
    <source>
        <dbReference type="Pfam" id="PF10079"/>
    </source>
</evidence>
<organism evidence="5 6">
    <name type="scientific">Sediminibacillus dalangtanensis</name>
    <dbReference type="NCBI Taxonomy" id="2729421"/>
    <lineage>
        <taxon>Bacteria</taxon>
        <taxon>Bacillati</taxon>
        <taxon>Bacillota</taxon>
        <taxon>Bacilli</taxon>
        <taxon>Bacillales</taxon>
        <taxon>Bacillaceae</taxon>
        <taxon>Sediminibacillus</taxon>
    </lineage>
</organism>
<dbReference type="InterPro" id="IPR011199">
    <property type="entry name" value="Bacillithiol_biosynth_BshC"/>
</dbReference>
<dbReference type="InterPro" id="IPR055398">
    <property type="entry name" value="Rossmann-like_BshC"/>
</dbReference>
<evidence type="ECO:0000259" key="4">
    <source>
        <dbReference type="Pfam" id="PF24850"/>
    </source>
</evidence>
<sequence>MRIDPIETNIQTKLIAGYRSGDKAIQDKFDYQPFQQETYVQRAQDISDKQFNREGLSAVLSELNARWGGAQATMHNIERLKNEDSMVIVGGQQAGLLTGPLYTIHKIISIINFSKEQENRLGRPVIPVFWIAGEDHDFDEIDHIMMPQGERMKKNRVGQRSDQKQSVSDLQVDHAQAEKWLKKIFSQIQETDNTKNLYSCCQDLLQSSGTYVDFFAKIILRLFGEDGLVLVDSGNPLVRKLESDNFLAMIENQSSISQGVYQEIQKNRNEGYPIELDAEPESGHLFYHLEGSRERVLLFKQEDNTWAGKQKECSFTTAELRQIAMEHPEKLSNNVVTRPLMQELLFPTLAFFGGPGEVAYWSVLKPAFHALRIKMPPVLPRLSFTLVDKNTEKIVRNLSLPIKAVLERGVNAEKTNWLASQSNPPIEMLAEQVKKSIEEAHRPLRKAAEAIRTDLKHVADKNLEYLYRDIDFIEERINKTLQDMHRKTLEEYDSVNLCLYPEGGLQERSWNALPWINHHGKDFIRQLTASSFDYSKAHYIVYL</sequence>
<dbReference type="Pfam" id="PF10079">
    <property type="entry name" value="Rossmann-like_BshC"/>
    <property type="match status" value="1"/>
</dbReference>
<name>A0ABX7VYA5_9BACI</name>
<gene>
    <name evidence="2 5" type="primary">bshC</name>
    <name evidence="5" type="ORF">ERJ70_08415</name>
</gene>
<dbReference type="NCBIfam" id="TIGR03998">
    <property type="entry name" value="thiol_BshC"/>
    <property type="match status" value="1"/>
</dbReference>
<comment type="similarity">
    <text evidence="2">Belongs to the BshC family.</text>
</comment>
<accession>A0ABX7VYA5</accession>
<feature type="domain" description="Bacillithiol biosynthesis BshC C-terminal coiled-coil" evidence="4">
    <location>
        <begin position="384"/>
        <end position="543"/>
    </location>
</feature>
<dbReference type="Pfam" id="PF24850">
    <property type="entry name" value="CC_BshC"/>
    <property type="match status" value="1"/>
</dbReference>
<dbReference type="RefSeq" id="WP_209368594.1">
    <property type="nucleotide sequence ID" value="NZ_CP046956.1"/>
</dbReference>
<evidence type="ECO:0000313" key="6">
    <source>
        <dbReference type="Proteomes" id="UP000665043"/>
    </source>
</evidence>
<evidence type="ECO:0000313" key="5">
    <source>
        <dbReference type="EMBL" id="QTM99327.1"/>
    </source>
</evidence>
<dbReference type="EMBL" id="CP046956">
    <property type="protein sequence ID" value="QTM99327.1"/>
    <property type="molecule type" value="Genomic_DNA"/>
</dbReference>
<dbReference type="PIRSF" id="PIRSF012535">
    <property type="entry name" value="UCP012535"/>
    <property type="match status" value="1"/>
</dbReference>
<evidence type="ECO:0000256" key="1">
    <source>
        <dbReference type="ARBA" id="ARBA00022598"/>
    </source>
</evidence>
<protein>
    <recommendedName>
        <fullName evidence="2">Putative cysteine ligase BshC</fullName>
        <ecNumber evidence="2">6.-.-.-</ecNumber>
    </recommendedName>
</protein>
<comment type="function">
    <text evidence="2">Involved in bacillithiol (BSH) biosynthesis. May catalyze the last step of the pathway, the addition of cysteine to glucosamine malate (GlcN-Mal) to generate BSH.</text>
</comment>
<reference evidence="5 6" key="1">
    <citation type="submission" date="2019-12" db="EMBL/GenBank/DDBJ databases">
        <title>The whole genome sequencing of a strain isolated from a Mars analog, Dalangtan Playa.</title>
        <authorList>
            <person name="Huang T."/>
        </authorList>
    </citation>
    <scope>NUCLEOTIDE SEQUENCE [LARGE SCALE GENOMIC DNA]</scope>
    <source>
        <strain evidence="5 6">DP4-553-S</strain>
    </source>
</reference>